<evidence type="ECO:0000313" key="3">
    <source>
        <dbReference type="Proteomes" id="UP001642409"/>
    </source>
</evidence>
<gene>
    <name evidence="1" type="ORF">HINF_LOCUS1111</name>
    <name evidence="2" type="ORF">HINF_LOCUS45982</name>
</gene>
<reference evidence="2 3" key="2">
    <citation type="submission" date="2024-07" db="EMBL/GenBank/DDBJ databases">
        <authorList>
            <person name="Akdeniz Z."/>
        </authorList>
    </citation>
    <scope>NUCLEOTIDE SEQUENCE [LARGE SCALE GENOMIC DNA]</scope>
</reference>
<sequence length="681" mass="79420">MRPVTQNRIDINDIQNSFRFPYANVYLTIKSQNLILFDKNLLIIFEIKLQSDLYYKNNNQDVKIIVFNSQIFVQCQKRLYKLNLNCLEFVTSLQIEGQIFTFNGSLFAHCKNQLFQFVNNQFQFHMSVNGTIFSFCDTIYVFNRQVGAIYQINSDFSLTFVHRVEKQQYVKQTCGMLLITQSNYFTAYSGNIKVIIQMHNRKIIRVNEEFYIDEEELVFNEMVTFNSEEFQKITNKINIHEINQHYKNYSDKQTTLSELLPLENTNQQISEQDVINCYKKNTRLNYVVPQLNTNKYTFHDLTIAAQINLKNSLYFAIIQSQVAVIDRYQNILDHSANIQLESNFNKILQNQTICCGTTYFCINSNIYSLVSSKLELVAIVPDCTAVFSMNDKLYAHSHNYVQLIKNGKPHRIEKVNGQIFQFCESIFVFDYYKKAVYELDSTFQHKQIVFNTKYCQHVTFHGLGYIALSQCGSKKVAVVDLLMKNGKILHSRPQFHENNILTNCKLGLGGFVPDQRLVDNLQLHQEAYAAYILEQERRYPLQVQRTLQRGKLPQYLMLSVKQQLGHNLQRIESIEHSAQILKQNATKSLNRMQILTNKITGKLASVFTKELASNQSKNAAMLNQLFTLHENTFTFRLNKLVTRQNRLQAAVQKNVVLKEAMMRFETVCIVYNGLTFNEVTQ</sequence>
<reference evidence="1" key="1">
    <citation type="submission" date="2023-06" db="EMBL/GenBank/DDBJ databases">
        <authorList>
            <person name="Kurt Z."/>
        </authorList>
    </citation>
    <scope>NUCLEOTIDE SEQUENCE</scope>
</reference>
<accession>A0AA86TBQ3</accession>
<evidence type="ECO:0000313" key="1">
    <source>
        <dbReference type="EMBL" id="CAI9913466.1"/>
    </source>
</evidence>
<dbReference type="AlphaFoldDB" id="A0AA86TBQ3"/>
<comment type="caution">
    <text evidence="1">The sequence shown here is derived from an EMBL/GenBank/DDBJ whole genome shotgun (WGS) entry which is preliminary data.</text>
</comment>
<protein>
    <submittedName>
        <fullName evidence="2">Hypothetical_protein</fullName>
    </submittedName>
</protein>
<organism evidence="1">
    <name type="scientific">Hexamita inflata</name>
    <dbReference type="NCBI Taxonomy" id="28002"/>
    <lineage>
        <taxon>Eukaryota</taxon>
        <taxon>Metamonada</taxon>
        <taxon>Diplomonadida</taxon>
        <taxon>Hexamitidae</taxon>
        <taxon>Hexamitinae</taxon>
        <taxon>Hexamita</taxon>
    </lineage>
</organism>
<evidence type="ECO:0000313" key="2">
    <source>
        <dbReference type="EMBL" id="CAL6054260.1"/>
    </source>
</evidence>
<dbReference type="Proteomes" id="UP001642409">
    <property type="component" value="Unassembled WGS sequence"/>
</dbReference>
<name>A0AA86TBQ3_9EUKA</name>
<keyword evidence="3" id="KW-1185">Reference proteome</keyword>
<proteinExistence type="predicted"/>
<dbReference type="EMBL" id="CATOUU010000025">
    <property type="protein sequence ID" value="CAI9913466.1"/>
    <property type="molecule type" value="Genomic_DNA"/>
</dbReference>
<dbReference type="EMBL" id="CAXDID020000201">
    <property type="protein sequence ID" value="CAL6054260.1"/>
    <property type="molecule type" value="Genomic_DNA"/>
</dbReference>